<evidence type="ECO:0000256" key="1">
    <source>
        <dbReference type="SAM" id="MobiDB-lite"/>
    </source>
</evidence>
<organism evidence="2 3">
    <name type="scientific">Streptomyces monashensis</name>
    <dbReference type="NCBI Taxonomy" id="1678012"/>
    <lineage>
        <taxon>Bacteria</taxon>
        <taxon>Bacillati</taxon>
        <taxon>Actinomycetota</taxon>
        <taxon>Actinomycetes</taxon>
        <taxon>Kitasatosporales</taxon>
        <taxon>Streptomycetaceae</taxon>
        <taxon>Streptomyces</taxon>
    </lineage>
</organism>
<name>A0A1S2PEQ8_9ACTN</name>
<evidence type="ECO:0000313" key="3">
    <source>
        <dbReference type="Proteomes" id="UP000179642"/>
    </source>
</evidence>
<accession>A0A1S2PEQ8</accession>
<protein>
    <submittedName>
        <fullName evidence="2">Uncharacterized protein</fullName>
    </submittedName>
</protein>
<dbReference type="EMBL" id="MLYO01000081">
    <property type="protein sequence ID" value="OIJ92271.1"/>
    <property type="molecule type" value="Genomic_DNA"/>
</dbReference>
<proteinExistence type="predicted"/>
<sequence length="97" mass="10275">MDRHVRAHVPQLFHHVQAARVVGVYADREAGATGGMGSQLVQGDGLDGARAEPEQDDVGDAQVLVLPAQARAVRLTPQPRSRVGPEKAYPGREGATT</sequence>
<gene>
    <name evidence="2" type="ORF">BIV23_38620</name>
</gene>
<dbReference type="AlphaFoldDB" id="A0A1S2PEQ8"/>
<feature type="region of interest" description="Disordered" evidence="1">
    <location>
        <begin position="75"/>
        <end position="97"/>
    </location>
</feature>
<comment type="caution">
    <text evidence="2">The sequence shown here is derived from an EMBL/GenBank/DDBJ whole genome shotgun (WGS) entry which is preliminary data.</text>
</comment>
<keyword evidence="3" id="KW-1185">Reference proteome</keyword>
<evidence type="ECO:0000313" key="2">
    <source>
        <dbReference type="EMBL" id="OIJ92271.1"/>
    </source>
</evidence>
<reference evidence="2 3" key="1">
    <citation type="submission" date="2016-10" db="EMBL/GenBank/DDBJ databases">
        <title>Genome sequence of Streptomyces sp. MUSC 1.</title>
        <authorList>
            <person name="Lee L.-H."/>
            <person name="Ser H.-L."/>
            <person name="Law J.W.-F."/>
        </authorList>
    </citation>
    <scope>NUCLEOTIDE SEQUENCE [LARGE SCALE GENOMIC DNA]</scope>
    <source>
        <strain evidence="2 3">MUSC 1</strain>
    </source>
</reference>
<dbReference type="Proteomes" id="UP000179642">
    <property type="component" value="Unassembled WGS sequence"/>
</dbReference>
<feature type="region of interest" description="Disordered" evidence="1">
    <location>
        <begin position="32"/>
        <end position="56"/>
    </location>
</feature>